<proteinExistence type="predicted"/>
<evidence type="ECO:0000313" key="4">
    <source>
        <dbReference type="EMBL" id="KGA28461.1"/>
    </source>
</evidence>
<keyword evidence="1" id="KW-0677">Repeat</keyword>
<feature type="domain" description="PRD" evidence="2">
    <location>
        <begin position="171"/>
        <end position="278"/>
    </location>
</feature>
<dbReference type="Pfam" id="PF00874">
    <property type="entry name" value="PRD"/>
    <property type="match status" value="2"/>
</dbReference>
<dbReference type="SMART" id="SM01061">
    <property type="entry name" value="CAT_RBD"/>
    <property type="match status" value="1"/>
</dbReference>
<dbReference type="PANTHER" id="PTHR30185:SF15">
    <property type="entry name" value="CRYPTIC BETA-GLUCOSIDE BGL OPERON ANTITERMINATOR"/>
    <property type="match status" value="1"/>
</dbReference>
<dbReference type="InterPro" id="IPR036634">
    <property type="entry name" value="PRD_sf"/>
</dbReference>
<evidence type="ECO:0000313" key="6">
    <source>
        <dbReference type="Proteomes" id="UP000029436"/>
    </source>
</evidence>
<dbReference type="InterPro" id="IPR011608">
    <property type="entry name" value="PRD"/>
</dbReference>
<reference evidence="5 6" key="1">
    <citation type="submission" date="2014-08" db="EMBL/GenBank/DDBJ databases">
        <title>Genome sequences of NCPPB Pectobacterium isolates.</title>
        <authorList>
            <person name="Glover R.H."/>
            <person name="Sapp M."/>
            <person name="Elphinstone J."/>
        </authorList>
    </citation>
    <scope>NUCLEOTIDE SEQUENCE [LARGE SCALE GENOMIC DNA]</scope>
    <source>
        <strain evidence="3 5">NCPPB 3701</strain>
        <strain evidence="4 6">NCPPB3702</strain>
    </source>
</reference>
<protein>
    <submittedName>
        <fullName evidence="3">Transcription antiterminator LicT</fullName>
    </submittedName>
</protein>
<dbReference type="RefSeq" id="WP_005971363.1">
    <property type="nucleotide sequence ID" value="NZ_JQHP01000003.1"/>
</dbReference>
<dbReference type="SUPFAM" id="SSF50151">
    <property type="entry name" value="SacY-like RNA-binding domain"/>
    <property type="match status" value="1"/>
</dbReference>
<dbReference type="GO" id="GO:0003723">
    <property type="term" value="F:RNA binding"/>
    <property type="evidence" value="ECO:0007669"/>
    <property type="project" value="InterPro"/>
</dbReference>
<dbReference type="InterPro" id="IPR004341">
    <property type="entry name" value="CAT_RNA-bd_dom"/>
</dbReference>
<evidence type="ECO:0000313" key="5">
    <source>
        <dbReference type="Proteomes" id="UP000029257"/>
    </source>
</evidence>
<evidence type="ECO:0000259" key="2">
    <source>
        <dbReference type="PROSITE" id="PS51372"/>
    </source>
</evidence>
<gene>
    <name evidence="3" type="ORF">JV38_06755</name>
    <name evidence="4" type="ORF">KU73_10475</name>
</gene>
<dbReference type="PROSITE" id="PS51372">
    <property type="entry name" value="PRD_2"/>
    <property type="match status" value="2"/>
</dbReference>
<dbReference type="Proteomes" id="UP000029436">
    <property type="component" value="Unassembled WGS sequence"/>
</dbReference>
<dbReference type="PANTHER" id="PTHR30185">
    <property type="entry name" value="CRYPTIC BETA-GLUCOSIDE BGL OPERON ANTITERMINATOR"/>
    <property type="match status" value="1"/>
</dbReference>
<accession>A0AAW3EIL2</accession>
<dbReference type="SUPFAM" id="SSF63520">
    <property type="entry name" value="PTS-regulatory domain, PRD"/>
    <property type="match status" value="2"/>
</dbReference>
<dbReference type="NCBIfam" id="NF046042">
    <property type="entry name" value="LicT"/>
    <property type="match status" value="1"/>
</dbReference>
<keyword evidence="6" id="KW-1185">Reference proteome</keyword>
<dbReference type="Pfam" id="PF03123">
    <property type="entry name" value="CAT_RBD"/>
    <property type="match status" value="1"/>
</dbReference>
<dbReference type="InterPro" id="IPR050661">
    <property type="entry name" value="BglG_antiterminators"/>
</dbReference>
<dbReference type="AlphaFoldDB" id="A0AAW3EIL2"/>
<name>A0AAW3EIL2_9GAMM</name>
<dbReference type="Gene3D" id="1.10.1790.10">
    <property type="entry name" value="PRD domain"/>
    <property type="match status" value="2"/>
</dbReference>
<comment type="caution">
    <text evidence="3">The sequence shown here is derived from an EMBL/GenBank/DDBJ whole genome shotgun (WGS) entry which is preliminary data.</text>
</comment>
<organism evidence="3 5">
    <name type="scientific">Pectobacterium wasabiae</name>
    <dbReference type="NCBI Taxonomy" id="55208"/>
    <lineage>
        <taxon>Bacteria</taxon>
        <taxon>Pseudomonadati</taxon>
        <taxon>Pseudomonadota</taxon>
        <taxon>Gammaproteobacteria</taxon>
        <taxon>Enterobacterales</taxon>
        <taxon>Pectobacteriaceae</taxon>
        <taxon>Pectobacterium</taxon>
    </lineage>
</organism>
<evidence type="ECO:0000313" key="3">
    <source>
        <dbReference type="EMBL" id="KFX08434.1"/>
    </source>
</evidence>
<dbReference type="EMBL" id="JQOH01000004">
    <property type="protein sequence ID" value="KGA28461.1"/>
    <property type="molecule type" value="Genomic_DNA"/>
</dbReference>
<evidence type="ECO:0000256" key="1">
    <source>
        <dbReference type="ARBA" id="ARBA00022737"/>
    </source>
</evidence>
<dbReference type="EMBL" id="JQHP01000003">
    <property type="protein sequence ID" value="KFX08434.1"/>
    <property type="molecule type" value="Genomic_DNA"/>
</dbReference>
<dbReference type="GO" id="GO:0006355">
    <property type="term" value="P:regulation of DNA-templated transcription"/>
    <property type="evidence" value="ECO:0007669"/>
    <property type="project" value="InterPro"/>
</dbReference>
<feature type="domain" description="PRD" evidence="2">
    <location>
        <begin position="65"/>
        <end position="170"/>
    </location>
</feature>
<sequence>MKIIRILSNNAVLAVTDKGEECVALGRGIGFGKKDGDSVNEDQIDSRFLKTSNGLNAFFAEILADIPPVYLSITEKIIMLAREVLGIELQDTLFLALNDHINFSVKRHNEGIKINNQLLWEVKLFYPKEFSVGLKALDIIEEKLQVRLPEDEAGFIAFHLANAANNSNMESTMQSATLIKDILTIVKYDLNINYDENSIDYQRFITHLKFFALRLFNRTSVSHADDSIYDGIKELMQVAYACAMRVFYYVEKHYQYKLTTDEIMFLTIHINRLNHKPK</sequence>
<dbReference type="Gene3D" id="2.30.24.10">
    <property type="entry name" value="CAT RNA-binding domain"/>
    <property type="match status" value="1"/>
</dbReference>
<dbReference type="InterPro" id="IPR036650">
    <property type="entry name" value="CAT_RNA-bd_dom_sf"/>
</dbReference>
<dbReference type="Proteomes" id="UP000029257">
    <property type="component" value="Unassembled WGS sequence"/>
</dbReference>